<sequence>MKVLGRIIFVLLLIVILLALSLLVGIRVNLEQNRTFITDLVADTLGIELVINGDIELNLSLSPSFLISKVQIPNPDAWPYSNLLSVDRVQAKLSVLPFLQKVIDIDLIELEGLSIDVIHESDGTSNLDVWLAGLNNKQSKSVEASKQTQSSINEREELAQWALSFDYDIDIKEHIQATAVAITYRDVDADAVVDWRLNQLTLIAIDSNEVELSAEGSMLGESYSLDAVWHLNALLHGQASHISANFKVADATLSISGDLALDARQQSTLDLVLDWPEQDSLIRILGPQFEPLSPLNISGKLLYKPGTIALPSVDAIFGLATAKGEMSLSRGKVPKVTGHLNVDRIDVSHWLQGGSVDQAASQKERISSTAKTEQQTPVLQILKSSLEKSDLDIKFELGELLGLGFETKQLSLAAMVKDGKLVAPSTVTIEGVTFNGIVKAQGGSNDVDAQVRLFTNDADLSKMVSKLDLLASEGDSIQLASSEFLMNLKGQNLQEIVGEAHLEFHAIDGLLQFASGTKMQLHNVDLISDPKDNFSAQIDGDILGIPLSVAMQSPALQKIQNERWLLDIQMMSPAFELSGEVELPEGDWNNSARVNMELSSQNVGALSAWLGINPEYNSKFEFSANYQLEPGKLNIDIERFQLGDNQGQLTWLWDASSQDNDIPDVTVDADFSFIDIDQLMGLMPAEDPEQSEAAAASQANSPKAGTLQIPLLPNGLYLGDLDLKLKLDRLLVSGQSLEQLNLQAKAREGWMQKSPFSLEYLGSAYAGEFAFDLRESPLKMAVQLQSQQLNLGYALSKLDLVADLDMVIDRASLRVILTGDNLKELILNTEFDLAMNGGYWVLVDQNTGAQARLSIDNGSLKIAPSSPLRLNLDGKIQDSNYNVALQSLNLTQLSQQPKSLPLSLIANLDDVKIEASAQLERPIRADAMSLSYKLEAPRMNSLDHLHPFQLPPFGPLKSSGTFELTAQGYEIKDFQFSVDESRLLGNATLRTDLAVPELFVGLDAQYIQLDDFEFGDWRPLDVPSVAVEEQVDIETSQEVLVDDTIKDRLAAINAQLEVNVAKVEVGTEHLGAGQLKWQLLDSKMDLHRLYVELPGGEVELSAGVKPSSQGFDSYLKADIEKFDYGLLARKLKPTTQMAGLLDLKLDLLSSTQDVYGLLSGASGQLGFAVWPENFEAGVIDLWAVSLVSAVMPKMDTDISLVNCVVASFDMSDGLMRQDVLLADTSKIRILGESTIDFKAQELALRLAPKPKTAQIFNLQTPVSVSGSFEDFKIGVASGGLIGTTLRFITSPVVAPLSWIFTAPLEQDGSQLCQQVWQASLVTN</sequence>
<keyword evidence="3" id="KW-1185">Reference proteome</keyword>
<proteinExistence type="predicted"/>
<dbReference type="InterPro" id="IPR007844">
    <property type="entry name" value="AsmA"/>
</dbReference>
<dbReference type="Proteomes" id="UP000286482">
    <property type="component" value="Unassembled WGS sequence"/>
</dbReference>
<evidence type="ECO:0000313" key="2">
    <source>
        <dbReference type="EMBL" id="RKF18826.1"/>
    </source>
</evidence>
<dbReference type="GO" id="GO:0090313">
    <property type="term" value="P:regulation of protein targeting to membrane"/>
    <property type="evidence" value="ECO:0007669"/>
    <property type="project" value="TreeGrafter"/>
</dbReference>
<dbReference type="PANTHER" id="PTHR30441:SF8">
    <property type="entry name" value="DUF748 DOMAIN-CONTAINING PROTEIN"/>
    <property type="match status" value="1"/>
</dbReference>
<dbReference type="PANTHER" id="PTHR30441">
    <property type="entry name" value="DUF748 DOMAIN-CONTAINING PROTEIN"/>
    <property type="match status" value="1"/>
</dbReference>
<dbReference type="EMBL" id="RAQO01000005">
    <property type="protein sequence ID" value="RKF18826.1"/>
    <property type="molecule type" value="Genomic_DNA"/>
</dbReference>
<feature type="domain" description="AsmA" evidence="1">
    <location>
        <begin position="2"/>
        <end position="163"/>
    </location>
</feature>
<evidence type="ECO:0000313" key="3">
    <source>
        <dbReference type="Proteomes" id="UP000286482"/>
    </source>
</evidence>
<protein>
    <submittedName>
        <fullName evidence="2">AsmA family protein</fullName>
    </submittedName>
</protein>
<accession>A0A420EDT1</accession>
<reference evidence="2 3" key="1">
    <citation type="submission" date="2018-09" db="EMBL/GenBank/DDBJ databases">
        <authorList>
            <person name="Wang Z."/>
        </authorList>
    </citation>
    <scope>NUCLEOTIDE SEQUENCE [LARGE SCALE GENOMIC DNA]</scope>
    <source>
        <strain evidence="2 3">ALS 81</strain>
    </source>
</reference>
<dbReference type="Pfam" id="PF05170">
    <property type="entry name" value="AsmA"/>
    <property type="match status" value="2"/>
</dbReference>
<name>A0A420EDT1_9ALTE</name>
<dbReference type="InterPro" id="IPR052894">
    <property type="entry name" value="AsmA-related"/>
</dbReference>
<dbReference type="GO" id="GO:0005886">
    <property type="term" value="C:plasma membrane"/>
    <property type="evidence" value="ECO:0007669"/>
    <property type="project" value="TreeGrafter"/>
</dbReference>
<dbReference type="OrthoDB" id="5897244at2"/>
<feature type="domain" description="AsmA" evidence="1">
    <location>
        <begin position="1033"/>
        <end position="1216"/>
    </location>
</feature>
<organism evidence="2 3">
    <name type="scientific">Alginatibacterium sediminis</name>
    <dbReference type="NCBI Taxonomy" id="2164068"/>
    <lineage>
        <taxon>Bacteria</taxon>
        <taxon>Pseudomonadati</taxon>
        <taxon>Pseudomonadota</taxon>
        <taxon>Gammaproteobacteria</taxon>
        <taxon>Alteromonadales</taxon>
        <taxon>Alteromonadaceae</taxon>
        <taxon>Alginatibacterium</taxon>
    </lineage>
</organism>
<evidence type="ECO:0000259" key="1">
    <source>
        <dbReference type="Pfam" id="PF05170"/>
    </source>
</evidence>
<gene>
    <name evidence="2" type="ORF">DBZ36_10565</name>
</gene>
<comment type="caution">
    <text evidence="2">The sequence shown here is derived from an EMBL/GenBank/DDBJ whole genome shotgun (WGS) entry which is preliminary data.</text>
</comment>